<keyword evidence="3" id="KW-1185">Reference proteome</keyword>
<accession>A0A8S1MZE2</accession>
<organism evidence="2 3">
    <name type="scientific">Paramecium primaurelia</name>
    <dbReference type="NCBI Taxonomy" id="5886"/>
    <lineage>
        <taxon>Eukaryota</taxon>
        <taxon>Sar</taxon>
        <taxon>Alveolata</taxon>
        <taxon>Ciliophora</taxon>
        <taxon>Intramacronucleata</taxon>
        <taxon>Oligohymenophorea</taxon>
        <taxon>Peniculida</taxon>
        <taxon>Parameciidae</taxon>
        <taxon>Paramecium</taxon>
    </lineage>
</organism>
<keyword evidence="1" id="KW-0472">Membrane</keyword>
<name>A0A8S1MZE2_PARPR</name>
<evidence type="ECO:0000313" key="2">
    <source>
        <dbReference type="EMBL" id="CAD8085660.1"/>
    </source>
</evidence>
<keyword evidence="1" id="KW-1133">Transmembrane helix</keyword>
<dbReference type="OMA" id="QEGNRIM"/>
<protein>
    <recommendedName>
        <fullName evidence="4">Transmembrane protein</fullName>
    </recommendedName>
</protein>
<evidence type="ECO:0000256" key="1">
    <source>
        <dbReference type="SAM" id="Phobius"/>
    </source>
</evidence>
<dbReference type="AlphaFoldDB" id="A0A8S1MZE2"/>
<keyword evidence="1" id="KW-0812">Transmembrane</keyword>
<feature type="transmembrane region" description="Helical" evidence="1">
    <location>
        <begin position="7"/>
        <end position="27"/>
    </location>
</feature>
<gene>
    <name evidence="2" type="ORF">PPRIM_AZ9-3.1.T0740248</name>
</gene>
<proteinExistence type="predicted"/>
<sequence length="256" mass="30488">MLDIRRLFCFGLSLFFISFKFLLNIAFQQFYNVIGKWRQMSGTQHQLALILGTNYSNTLFQQLQNSRQNVKQNKFQSHKLRDQLFNKQHFYVVQCPFLTLSESIDQREKCIKEYQEFFKREDLLRSQIKCLYIAIEYERNDLMKANLLNCIKWFNQYRDLIIIVVTSFEKADDQIQSKEELQKALSIYLQNDKQRLILVSKNSDSNNLNKQFLNAAQYASRNGQFIPKNTIFETIDQEESSRIMQQLHLTISGSNR</sequence>
<reference evidence="2" key="1">
    <citation type="submission" date="2021-01" db="EMBL/GenBank/DDBJ databases">
        <authorList>
            <consortium name="Genoscope - CEA"/>
            <person name="William W."/>
        </authorList>
    </citation>
    <scope>NUCLEOTIDE SEQUENCE</scope>
</reference>
<comment type="caution">
    <text evidence="2">The sequence shown here is derived from an EMBL/GenBank/DDBJ whole genome shotgun (WGS) entry which is preliminary data.</text>
</comment>
<evidence type="ECO:0000313" key="3">
    <source>
        <dbReference type="Proteomes" id="UP000688137"/>
    </source>
</evidence>
<evidence type="ECO:0008006" key="4">
    <source>
        <dbReference type="Google" id="ProtNLM"/>
    </source>
</evidence>
<dbReference type="Proteomes" id="UP000688137">
    <property type="component" value="Unassembled WGS sequence"/>
</dbReference>
<dbReference type="EMBL" id="CAJJDM010000077">
    <property type="protein sequence ID" value="CAD8085660.1"/>
    <property type="molecule type" value="Genomic_DNA"/>
</dbReference>